<name>A0A286ADJ8_9SPHI</name>
<dbReference type="InterPro" id="IPR002110">
    <property type="entry name" value="Ankyrin_rpt"/>
</dbReference>
<dbReference type="EMBL" id="OCMT01000004">
    <property type="protein sequence ID" value="SOD19945.1"/>
    <property type="molecule type" value="Genomic_DNA"/>
</dbReference>
<dbReference type="PROSITE" id="PS50297">
    <property type="entry name" value="ANK_REP_REGION"/>
    <property type="match status" value="1"/>
</dbReference>
<keyword evidence="5" id="KW-1185">Reference proteome</keyword>
<reference evidence="5" key="1">
    <citation type="submission" date="2017-09" db="EMBL/GenBank/DDBJ databases">
        <authorList>
            <person name="Varghese N."/>
            <person name="Submissions S."/>
        </authorList>
    </citation>
    <scope>NUCLEOTIDE SEQUENCE [LARGE SCALE GENOMIC DNA]</scope>
    <source>
        <strain evidence="5">CGMCC 1.12803</strain>
    </source>
</reference>
<dbReference type="AlphaFoldDB" id="A0A286ADJ8"/>
<dbReference type="InterPro" id="IPR036770">
    <property type="entry name" value="Ankyrin_rpt-contain_sf"/>
</dbReference>
<dbReference type="RefSeq" id="WP_097133436.1">
    <property type="nucleotide sequence ID" value="NZ_OCMT01000004.1"/>
</dbReference>
<keyword evidence="1" id="KW-0677">Repeat</keyword>
<keyword evidence="2 3" id="KW-0040">ANK repeat</keyword>
<protein>
    <submittedName>
        <fullName evidence="4">Ankyrin repeat-containing protein</fullName>
    </submittedName>
</protein>
<evidence type="ECO:0000256" key="1">
    <source>
        <dbReference type="ARBA" id="ARBA00022737"/>
    </source>
</evidence>
<dbReference type="OrthoDB" id="1328647at2"/>
<evidence type="ECO:0000256" key="2">
    <source>
        <dbReference type="ARBA" id="ARBA00023043"/>
    </source>
</evidence>
<dbReference type="Gene3D" id="1.25.40.20">
    <property type="entry name" value="Ankyrin repeat-containing domain"/>
    <property type="match status" value="1"/>
</dbReference>
<proteinExistence type="predicted"/>
<evidence type="ECO:0000256" key="3">
    <source>
        <dbReference type="PROSITE-ProRule" id="PRU00023"/>
    </source>
</evidence>
<accession>A0A286ADJ8</accession>
<dbReference type="PROSITE" id="PS50088">
    <property type="entry name" value="ANK_REPEAT"/>
    <property type="match status" value="1"/>
</dbReference>
<evidence type="ECO:0000313" key="5">
    <source>
        <dbReference type="Proteomes" id="UP000219281"/>
    </source>
</evidence>
<gene>
    <name evidence="4" type="ORF">SAMN06297358_3652</name>
</gene>
<organism evidence="4 5">
    <name type="scientific">Pedobacter xixiisoli</name>
    <dbReference type="NCBI Taxonomy" id="1476464"/>
    <lineage>
        <taxon>Bacteria</taxon>
        <taxon>Pseudomonadati</taxon>
        <taxon>Bacteroidota</taxon>
        <taxon>Sphingobacteriia</taxon>
        <taxon>Sphingobacteriales</taxon>
        <taxon>Sphingobacteriaceae</taxon>
        <taxon>Pedobacter</taxon>
    </lineage>
</organism>
<evidence type="ECO:0000313" key="4">
    <source>
        <dbReference type="EMBL" id="SOD19945.1"/>
    </source>
</evidence>
<dbReference type="Pfam" id="PF12796">
    <property type="entry name" value="Ank_2"/>
    <property type="match status" value="1"/>
</dbReference>
<dbReference type="PANTHER" id="PTHR24123">
    <property type="entry name" value="ANKYRIN REPEAT-CONTAINING"/>
    <property type="match status" value="1"/>
</dbReference>
<dbReference type="Proteomes" id="UP000219281">
    <property type="component" value="Unassembled WGS sequence"/>
</dbReference>
<feature type="repeat" description="ANK" evidence="3">
    <location>
        <begin position="202"/>
        <end position="234"/>
    </location>
</feature>
<dbReference type="SUPFAM" id="SSF48403">
    <property type="entry name" value="Ankyrin repeat"/>
    <property type="match status" value="1"/>
</dbReference>
<sequence length="264" mass="29726">MLVLILTCLSFSFQSCEDRSKPKEIQEAKKSDAATKKVIPTDEIVNEFYDAIFDKDNQKVSQMLGTSFPADYLPKNKISPLQALIWSSDDADLAKQLIEGGANFNSKDNPAVLIACEYKRLETLKYLIAKGSDIKQTEAFNKAGFYQFYEGAKVLLLKGANQEKGDIRGKIWVYEQAVTKSDYEVLKALKLTKEEINQHSCDGETALIIAVKQNNPKMVEYLIKRGANKNKPETFDCGDDIHYGKTPIQIAKEHNFREIAALIE</sequence>
<dbReference type="SMART" id="SM00248">
    <property type="entry name" value="ANK"/>
    <property type="match status" value="3"/>
</dbReference>
<dbReference type="PANTHER" id="PTHR24123:SF33">
    <property type="entry name" value="PROTEIN HOS4"/>
    <property type="match status" value="1"/>
</dbReference>
<dbReference type="InterPro" id="IPR051165">
    <property type="entry name" value="Multifunctional_ANK_Repeat"/>
</dbReference>